<evidence type="ECO:0000313" key="3">
    <source>
        <dbReference type="Proteomes" id="UP000218288"/>
    </source>
</evidence>
<gene>
    <name evidence="2" type="ORF">MPPM_0080</name>
</gene>
<dbReference type="RefSeq" id="WP_157914056.1">
    <property type="nucleotide sequence ID" value="NZ_AP014809.1"/>
</dbReference>
<organism evidence="2 3">
    <name type="scientific">Methylorubrum populi</name>
    <dbReference type="NCBI Taxonomy" id="223967"/>
    <lineage>
        <taxon>Bacteria</taxon>
        <taxon>Pseudomonadati</taxon>
        <taxon>Pseudomonadota</taxon>
        <taxon>Alphaproteobacteria</taxon>
        <taxon>Hyphomicrobiales</taxon>
        <taxon>Methylobacteriaceae</taxon>
        <taxon>Methylorubrum</taxon>
    </lineage>
</organism>
<feature type="region of interest" description="Disordered" evidence="1">
    <location>
        <begin position="1"/>
        <end position="28"/>
    </location>
</feature>
<accession>A0A161JKX8</accession>
<dbReference type="SUPFAM" id="SSF56672">
    <property type="entry name" value="DNA/RNA polymerases"/>
    <property type="match status" value="1"/>
</dbReference>
<evidence type="ECO:0000313" key="2">
    <source>
        <dbReference type="EMBL" id="BAU88685.1"/>
    </source>
</evidence>
<evidence type="ECO:0000256" key="1">
    <source>
        <dbReference type="SAM" id="MobiDB-lite"/>
    </source>
</evidence>
<protein>
    <recommendedName>
        <fullName evidence="4">DNA-directed DNA polymerase</fullName>
    </recommendedName>
</protein>
<sequence length="886" mass="100130">MPAESGIKRCNSTVGESSSSTYTSKAAKLRHRFARGKKPRSRKYDGPPVYMAVDAEWETLERELGIDRERIHLLSLQFKLECGGRSVSELFVVDSANRSARTRFASAIRLMLKKARKAGVITEWPDRITVFGHFLRADVTTFFDFWARKDEFDSIGKTFTARSLSVALGEEELPELADRKRTQHKEALILPGDDGMPELIRIRFVDTLLLTPGRASLDTVGQFLRIPKAELPSGYTKDQMRKFYRERPEEFRAYAMRDVDIPLAFGIRMAEFARENGLRDLPATLAGFGPAMLRRQATEDGVDLNSALGLRVEKRTLFSEHTRRYRTVKQLASITSRQLFEEFAAAAYLGGRNECFFCGPTPEGVYYDYDLPAAYTTAMCAIRPLDYEGIRTSKNLDDFGVGVLGLAHVRFRFPDGTRFPGLPVRTDHGLLFPLEGESVCASPELVLARQLGAEIEIVNGLIIPWASDERLFEPFTRMVQTRRREAQAVYGKGSLEDKLFKEIGNSLYGKTAQGVHPKRVFNSRKGFTEELRPSAITNPYFAAYVTSFIRAVVGEQIAGVPPNRTVISVTTDGFLTDAPLDEIDTSGPLCAAFLKLRQRLFGEDVILEEKHRVRQVVAMRTRGQLTAQGIDGFQIVLAKAGVKPPAEAEDQNEYMLDLYLERQPGQQHAYKSLISTREMWVTESDMTSILKESRLNLEFDMKRRPGRAHEREIRGRQHLAFSTQPWRSVQEALEVRARFDGWRKGALGTGRVLKTLKDYDDWVTYCEQSARIGSPGRGIGLRRDGTKGALKRLFLRAFVRNEWGVFNEGWTYRALADLLNEKGIKASKTDVSNAGRDNAPLVEVKLKCDSGAVQFLQVVLEQFPSFELFRVFDAEELEKARDVLRN</sequence>
<feature type="compositionally biased region" description="Low complexity" evidence="1">
    <location>
        <begin position="12"/>
        <end position="24"/>
    </location>
</feature>
<dbReference type="InterPro" id="IPR043502">
    <property type="entry name" value="DNA/RNA_pol_sf"/>
</dbReference>
<dbReference type="Proteomes" id="UP000218288">
    <property type="component" value="Chromosome"/>
</dbReference>
<dbReference type="AlphaFoldDB" id="A0A161JKX8"/>
<reference evidence="2 3" key="1">
    <citation type="journal article" date="2016" name="Genome Announc.">
        <title>Complete Genome Sequence of Methylobacterium populi P-1M, Isolated from Pink-Pigmented Household Biofilm.</title>
        <authorList>
            <person name="Morohoshi T."/>
            <person name="Ikeda T."/>
        </authorList>
    </citation>
    <scope>NUCLEOTIDE SEQUENCE [LARGE SCALE GENOMIC DNA]</scope>
    <source>
        <strain evidence="2 3">P-1M</strain>
    </source>
</reference>
<evidence type="ECO:0008006" key="4">
    <source>
        <dbReference type="Google" id="ProtNLM"/>
    </source>
</evidence>
<dbReference type="OrthoDB" id="2066645at2"/>
<proteinExistence type="predicted"/>
<dbReference type="EMBL" id="AP014809">
    <property type="protein sequence ID" value="BAU88685.1"/>
    <property type="molecule type" value="Genomic_DNA"/>
</dbReference>
<name>A0A161JKX8_9HYPH</name>